<keyword evidence="9 15" id="KW-0067">ATP-binding</keyword>
<dbReference type="Pfam" id="PF03147">
    <property type="entry name" value="FDX-ACB"/>
    <property type="match status" value="1"/>
</dbReference>
<dbReference type="InterPro" id="IPR041616">
    <property type="entry name" value="PheRS_beta_core"/>
</dbReference>
<evidence type="ECO:0000256" key="4">
    <source>
        <dbReference type="ARBA" id="ARBA00022490"/>
    </source>
</evidence>
<dbReference type="GO" id="GO:0000287">
    <property type="term" value="F:magnesium ion binding"/>
    <property type="evidence" value="ECO:0007669"/>
    <property type="project" value="UniProtKB-UniRule"/>
</dbReference>
<comment type="subcellular location">
    <subcellularLocation>
        <location evidence="1 15">Cytoplasm</location>
    </subcellularLocation>
</comment>
<dbReference type="CDD" id="cd02796">
    <property type="entry name" value="tRNA_bind_bactPheRS"/>
    <property type="match status" value="1"/>
</dbReference>
<dbReference type="InterPro" id="IPR004532">
    <property type="entry name" value="Phe-tRNA-ligase_IIc_bsu_bact"/>
</dbReference>
<dbReference type="GO" id="GO:0005524">
    <property type="term" value="F:ATP binding"/>
    <property type="evidence" value="ECO:0007669"/>
    <property type="project" value="UniProtKB-UniRule"/>
</dbReference>
<dbReference type="PANTHER" id="PTHR10947:SF0">
    <property type="entry name" value="PHENYLALANINE--TRNA LIGASE BETA SUBUNIT"/>
    <property type="match status" value="1"/>
</dbReference>
<evidence type="ECO:0000256" key="11">
    <source>
        <dbReference type="ARBA" id="ARBA00022884"/>
    </source>
</evidence>
<dbReference type="SUPFAM" id="SSF46955">
    <property type="entry name" value="Putative DNA-binding domain"/>
    <property type="match status" value="1"/>
</dbReference>
<dbReference type="EMBL" id="CP037940">
    <property type="protein sequence ID" value="QBO36936.1"/>
    <property type="molecule type" value="Genomic_DNA"/>
</dbReference>
<dbReference type="GO" id="GO:0009328">
    <property type="term" value="C:phenylalanine-tRNA ligase complex"/>
    <property type="evidence" value="ECO:0007669"/>
    <property type="project" value="TreeGrafter"/>
</dbReference>
<dbReference type="Gene3D" id="3.30.70.380">
    <property type="entry name" value="Ferrodoxin-fold anticodon-binding domain"/>
    <property type="match status" value="1"/>
</dbReference>
<dbReference type="InterPro" id="IPR002547">
    <property type="entry name" value="tRNA-bd_dom"/>
</dbReference>
<evidence type="ECO:0000256" key="3">
    <source>
        <dbReference type="ARBA" id="ARBA00011209"/>
    </source>
</evidence>
<dbReference type="InterPro" id="IPR033714">
    <property type="entry name" value="tRNA_bind_bactPheRS"/>
</dbReference>
<dbReference type="InterPro" id="IPR009061">
    <property type="entry name" value="DNA-bd_dom_put_sf"/>
</dbReference>
<dbReference type="Pfam" id="PF17759">
    <property type="entry name" value="tRNA_synthFbeta"/>
    <property type="match status" value="1"/>
</dbReference>
<dbReference type="InterPro" id="IPR005147">
    <property type="entry name" value="tRNA_synthase_B5-dom"/>
</dbReference>
<dbReference type="PROSITE" id="PS51483">
    <property type="entry name" value="B5"/>
    <property type="match status" value="1"/>
</dbReference>
<protein>
    <recommendedName>
        <fullName evidence="15">Phenylalanine--tRNA ligase beta subunit</fullName>
        <ecNumber evidence="15">6.1.1.20</ecNumber>
    </recommendedName>
    <alternativeName>
        <fullName evidence="15">Phenylalanyl-tRNA synthetase beta subunit</fullName>
        <shortName evidence="15">PheRS</shortName>
    </alternativeName>
</protein>
<feature type="binding site" evidence="15">
    <location>
        <position position="473"/>
    </location>
    <ligand>
        <name>Mg(2+)</name>
        <dbReference type="ChEBI" id="CHEBI:18420"/>
        <note>shared with alpha subunit</note>
    </ligand>
</feature>
<evidence type="ECO:0000256" key="7">
    <source>
        <dbReference type="ARBA" id="ARBA00022723"/>
    </source>
</evidence>
<comment type="similarity">
    <text evidence="2 15">Belongs to the phenylalanyl-tRNA synthetase beta subunit family. Type 1 subfamily.</text>
</comment>
<dbReference type="Proteomes" id="UP000292886">
    <property type="component" value="Chromosome"/>
</dbReference>
<evidence type="ECO:0000256" key="14">
    <source>
        <dbReference type="ARBA" id="ARBA00049255"/>
    </source>
</evidence>
<dbReference type="Pfam" id="PF01588">
    <property type="entry name" value="tRNA_bind"/>
    <property type="match status" value="1"/>
</dbReference>
<feature type="domain" description="FDX-ACB" evidence="18">
    <location>
        <begin position="714"/>
        <end position="807"/>
    </location>
</feature>
<keyword evidence="6 15" id="KW-0436">Ligase</keyword>
<dbReference type="SUPFAM" id="SSF56037">
    <property type="entry name" value="PheT/TilS domain"/>
    <property type="match status" value="1"/>
</dbReference>
<dbReference type="Gene3D" id="3.30.930.10">
    <property type="entry name" value="Bira Bifunctional Protein, Domain 2"/>
    <property type="match status" value="1"/>
</dbReference>
<dbReference type="InterPro" id="IPR012340">
    <property type="entry name" value="NA-bd_OB-fold"/>
</dbReference>
<feature type="binding site" evidence="15">
    <location>
        <position position="474"/>
    </location>
    <ligand>
        <name>Mg(2+)</name>
        <dbReference type="ChEBI" id="CHEBI:18420"/>
        <note>shared with alpha subunit</note>
    </ligand>
</feature>
<keyword evidence="4 15" id="KW-0963">Cytoplasm</keyword>
<evidence type="ECO:0000313" key="20">
    <source>
        <dbReference type="EMBL" id="QBO36936.1"/>
    </source>
</evidence>
<dbReference type="HAMAP" id="MF_00283">
    <property type="entry name" value="Phe_tRNA_synth_beta1"/>
    <property type="match status" value="1"/>
</dbReference>
<dbReference type="EC" id="6.1.1.20" evidence="15"/>
<dbReference type="OrthoDB" id="9805455at2"/>
<keyword evidence="10 15" id="KW-0460">Magnesium</keyword>
<dbReference type="GO" id="GO:0140096">
    <property type="term" value="F:catalytic activity, acting on a protein"/>
    <property type="evidence" value="ECO:0007669"/>
    <property type="project" value="UniProtKB-ARBA"/>
</dbReference>
<evidence type="ECO:0000256" key="1">
    <source>
        <dbReference type="ARBA" id="ARBA00004496"/>
    </source>
</evidence>
<dbReference type="KEGG" id="wei:EQG49_11015"/>
<dbReference type="InterPro" id="IPR036690">
    <property type="entry name" value="Fdx_antiC-bd_sf"/>
</dbReference>
<dbReference type="FunFam" id="3.30.56.10:FF:000002">
    <property type="entry name" value="Phenylalanine--tRNA ligase beta subunit"/>
    <property type="match status" value="1"/>
</dbReference>
<dbReference type="InterPro" id="IPR020825">
    <property type="entry name" value="Phe-tRNA_synthase-like_B3/B4"/>
</dbReference>
<dbReference type="InterPro" id="IPR005121">
    <property type="entry name" value="Fdx_antiC-bd"/>
</dbReference>
<feature type="binding site" evidence="15">
    <location>
        <position position="470"/>
    </location>
    <ligand>
        <name>Mg(2+)</name>
        <dbReference type="ChEBI" id="CHEBI:18420"/>
        <note>shared with alpha subunit</note>
    </ligand>
</feature>
<gene>
    <name evidence="15" type="primary">pheT</name>
    <name evidence="20" type="ORF">EQG49_11015</name>
</gene>
<dbReference type="Pfam" id="PF03484">
    <property type="entry name" value="B5"/>
    <property type="match status" value="1"/>
</dbReference>
<evidence type="ECO:0000256" key="6">
    <source>
        <dbReference type="ARBA" id="ARBA00022598"/>
    </source>
</evidence>
<evidence type="ECO:0000256" key="15">
    <source>
        <dbReference type="HAMAP-Rule" id="MF_00283"/>
    </source>
</evidence>
<dbReference type="SUPFAM" id="SSF54991">
    <property type="entry name" value="Anticodon-binding domain of PheRS"/>
    <property type="match status" value="1"/>
</dbReference>
<dbReference type="GO" id="GO:0000049">
    <property type="term" value="F:tRNA binding"/>
    <property type="evidence" value="ECO:0007669"/>
    <property type="project" value="UniProtKB-UniRule"/>
</dbReference>
<comment type="catalytic activity">
    <reaction evidence="14 15">
        <text>tRNA(Phe) + L-phenylalanine + ATP = L-phenylalanyl-tRNA(Phe) + AMP + diphosphate + H(+)</text>
        <dbReference type="Rhea" id="RHEA:19413"/>
        <dbReference type="Rhea" id="RHEA-COMP:9668"/>
        <dbReference type="Rhea" id="RHEA-COMP:9699"/>
        <dbReference type="ChEBI" id="CHEBI:15378"/>
        <dbReference type="ChEBI" id="CHEBI:30616"/>
        <dbReference type="ChEBI" id="CHEBI:33019"/>
        <dbReference type="ChEBI" id="CHEBI:58095"/>
        <dbReference type="ChEBI" id="CHEBI:78442"/>
        <dbReference type="ChEBI" id="CHEBI:78531"/>
        <dbReference type="ChEBI" id="CHEBI:456215"/>
        <dbReference type="EC" id="6.1.1.20"/>
    </reaction>
</comment>
<sequence length="807" mass="88896">MKVSLNWLKEYVDIDLEPTILGEKIARTSVEMDAVYQPVGDMHDVVVARVLSVEPHPDSDHMVITQVDAGEDEPIQIVTGAPNVAEGQLVILAKHGSKIGGGQKIKKGKLRGVPSNGMLAALQELGFDDKVAPKDFEDGIWAFDEKDGVKPGDDVFEALGYNDWILETGVTPNRADMLSMNGTAWDVAAMLGKTPKMPEVNLIENGERRTDELISASAPEELAAKYKLRVISDVKIGDSPLWLQRRLWNAGMRPINNVVDITNYVLLTFGQPLHAFDYDKLPEKHINVRLANVDEQLVTLDGEKRDLRPGQDIVIADGDKGLMLGGVMGGQDTEIDNDTTTVILEGAIFNAHNIRATARRHDLHSEASQRFERGVNWDATQDALDYAAQLISELAGGRVEQGVVEATNVEKAPVVVDITLNRVNKVLGLELSVADVVAIFDQLHFETSVTGETMSVTIPARRWDISIPADLIEEVARMYGYDNLPSTLPVNSATTGKLTYKQQVIRSSRHFLEGLGLNQAISYGLTTDDKARMFTLDNAAEITKLDYPMTQDRTATRMSLVGGLLDDIAYNTARKQLNVGLYEQGRVFYRHGEEVRPVEVEHIAGAVTGAIDATTWDAKGKLVDFFTIKGMVEAYLAEFDFVAPITYVATSDHVEMHPGRTADVMVGDQLVGFVGQVHPAIAKNFKIKDTYVFELDLQKLLDLPKHDRAYDLISKFPAVTRDIAILVDENVAHADILATIAGKGGKHLKHVQLFDVYQGENVPAGKKSLAYTLTYQDTAKTLVEEEVNTAFEKVVKALVDELHAEIR</sequence>
<keyword evidence="21" id="KW-1185">Reference proteome</keyword>
<feature type="binding site" evidence="15">
    <location>
        <position position="464"/>
    </location>
    <ligand>
        <name>Mg(2+)</name>
        <dbReference type="ChEBI" id="CHEBI:18420"/>
        <note>shared with alpha subunit</note>
    </ligand>
</feature>
<dbReference type="FunFam" id="2.40.50.140:FF:000045">
    <property type="entry name" value="Phenylalanine--tRNA ligase beta subunit"/>
    <property type="match status" value="1"/>
</dbReference>
<dbReference type="CDD" id="cd00769">
    <property type="entry name" value="PheRS_beta_core"/>
    <property type="match status" value="1"/>
</dbReference>
<dbReference type="SUPFAM" id="SSF55681">
    <property type="entry name" value="Class II aaRS and biotin synthetases"/>
    <property type="match status" value="1"/>
</dbReference>
<keyword evidence="12 15" id="KW-0648">Protein biosynthesis</keyword>
<feature type="domain" description="B5" evidence="19">
    <location>
        <begin position="411"/>
        <end position="486"/>
    </location>
</feature>
<dbReference type="Gene3D" id="3.30.56.10">
    <property type="match status" value="2"/>
</dbReference>
<evidence type="ECO:0000256" key="10">
    <source>
        <dbReference type="ARBA" id="ARBA00022842"/>
    </source>
</evidence>
<dbReference type="FunFam" id="3.50.40.10:FF:000001">
    <property type="entry name" value="Phenylalanine--tRNA ligase beta subunit"/>
    <property type="match status" value="1"/>
</dbReference>
<keyword evidence="13 15" id="KW-0030">Aminoacyl-tRNA synthetase</keyword>
<dbReference type="NCBIfam" id="TIGR00472">
    <property type="entry name" value="pheT_bact"/>
    <property type="match status" value="1"/>
</dbReference>
<keyword evidence="11 16" id="KW-0694">RNA-binding</keyword>
<evidence type="ECO:0000256" key="8">
    <source>
        <dbReference type="ARBA" id="ARBA00022741"/>
    </source>
</evidence>
<dbReference type="PROSITE" id="PS50886">
    <property type="entry name" value="TRBD"/>
    <property type="match status" value="1"/>
</dbReference>
<evidence type="ECO:0000259" key="17">
    <source>
        <dbReference type="PROSITE" id="PS50886"/>
    </source>
</evidence>
<dbReference type="FunFam" id="3.30.930.10:FF:000022">
    <property type="entry name" value="Phenylalanine--tRNA ligase beta subunit"/>
    <property type="match status" value="1"/>
</dbReference>
<name>A0A4P6YVZ1_9LACO</name>
<dbReference type="PROSITE" id="PS51447">
    <property type="entry name" value="FDX_ACB"/>
    <property type="match status" value="1"/>
</dbReference>
<keyword evidence="7 15" id="KW-0479">Metal-binding</keyword>
<feature type="domain" description="TRNA-binding" evidence="17">
    <location>
        <begin position="39"/>
        <end position="156"/>
    </location>
</feature>
<evidence type="ECO:0000256" key="9">
    <source>
        <dbReference type="ARBA" id="ARBA00022840"/>
    </source>
</evidence>
<evidence type="ECO:0000256" key="2">
    <source>
        <dbReference type="ARBA" id="ARBA00008653"/>
    </source>
</evidence>
<evidence type="ECO:0000259" key="18">
    <source>
        <dbReference type="PROSITE" id="PS51447"/>
    </source>
</evidence>
<reference evidence="21" key="1">
    <citation type="submission" date="2019-03" db="EMBL/GenBank/DDBJ databases">
        <title>Weissella sp. 26KH-42 Genome sequencing.</title>
        <authorList>
            <person name="Heo J."/>
            <person name="Kim S.-J."/>
            <person name="Kim J.-S."/>
            <person name="Hong S.-B."/>
            <person name="Kwon S.-W."/>
        </authorList>
    </citation>
    <scope>NUCLEOTIDE SEQUENCE [LARGE SCALE GENOMIC DNA]</scope>
    <source>
        <strain evidence="21">26KH-42</strain>
    </source>
</reference>
<dbReference type="GO" id="GO:0004826">
    <property type="term" value="F:phenylalanine-tRNA ligase activity"/>
    <property type="evidence" value="ECO:0007669"/>
    <property type="project" value="UniProtKB-UniRule"/>
</dbReference>
<dbReference type="RefSeq" id="WP_133364013.1">
    <property type="nucleotide sequence ID" value="NZ_CP037940.1"/>
</dbReference>
<keyword evidence="5 16" id="KW-0820">tRNA-binding</keyword>
<evidence type="ECO:0000259" key="19">
    <source>
        <dbReference type="PROSITE" id="PS51483"/>
    </source>
</evidence>
<evidence type="ECO:0000313" key="21">
    <source>
        <dbReference type="Proteomes" id="UP000292886"/>
    </source>
</evidence>
<organism evidence="20 21">
    <name type="scientific">Periweissella cryptocerci</name>
    <dbReference type="NCBI Taxonomy" id="2506420"/>
    <lineage>
        <taxon>Bacteria</taxon>
        <taxon>Bacillati</taxon>
        <taxon>Bacillota</taxon>
        <taxon>Bacilli</taxon>
        <taxon>Lactobacillales</taxon>
        <taxon>Lactobacillaceae</taxon>
        <taxon>Periweissella</taxon>
    </lineage>
</organism>
<proteinExistence type="inferred from homology"/>
<evidence type="ECO:0000256" key="5">
    <source>
        <dbReference type="ARBA" id="ARBA00022555"/>
    </source>
</evidence>
<accession>A0A4P6YVZ1</accession>
<dbReference type="InterPro" id="IPR045864">
    <property type="entry name" value="aa-tRNA-synth_II/BPL/LPL"/>
</dbReference>
<dbReference type="InterPro" id="IPR005146">
    <property type="entry name" value="B3/B4_tRNA-bd"/>
</dbReference>
<dbReference type="AlphaFoldDB" id="A0A4P6YVZ1"/>
<dbReference type="Pfam" id="PF03483">
    <property type="entry name" value="B3_4"/>
    <property type="match status" value="1"/>
</dbReference>
<dbReference type="GO" id="GO:0016740">
    <property type="term" value="F:transferase activity"/>
    <property type="evidence" value="ECO:0007669"/>
    <property type="project" value="UniProtKB-ARBA"/>
</dbReference>
<evidence type="ECO:0000256" key="13">
    <source>
        <dbReference type="ARBA" id="ARBA00023146"/>
    </source>
</evidence>
<comment type="subunit">
    <text evidence="3 15">Tetramer of two alpha and two beta subunits.</text>
</comment>
<dbReference type="Gene3D" id="3.50.40.10">
    <property type="entry name" value="Phenylalanyl-trna Synthetase, Chain B, domain 3"/>
    <property type="match status" value="1"/>
</dbReference>
<keyword evidence="8 15" id="KW-0547">Nucleotide-binding</keyword>
<comment type="cofactor">
    <cofactor evidence="15">
        <name>Mg(2+)</name>
        <dbReference type="ChEBI" id="CHEBI:18420"/>
    </cofactor>
    <text evidence="15">Binds 2 magnesium ions per tetramer.</text>
</comment>
<dbReference type="Gene3D" id="2.40.50.140">
    <property type="entry name" value="Nucleic acid-binding proteins"/>
    <property type="match status" value="1"/>
</dbReference>
<dbReference type="PANTHER" id="PTHR10947">
    <property type="entry name" value="PHENYLALANYL-TRNA SYNTHETASE BETA CHAIN AND LEUCINE-RICH REPEAT-CONTAINING PROTEIN 47"/>
    <property type="match status" value="1"/>
</dbReference>
<dbReference type="SMART" id="SM00896">
    <property type="entry name" value="FDX-ACB"/>
    <property type="match status" value="1"/>
</dbReference>
<dbReference type="SMART" id="SM00874">
    <property type="entry name" value="B5"/>
    <property type="match status" value="1"/>
</dbReference>
<dbReference type="FunFam" id="3.30.70.380:FF:000001">
    <property type="entry name" value="Phenylalanine--tRNA ligase beta subunit"/>
    <property type="match status" value="1"/>
</dbReference>
<dbReference type="GO" id="GO:0006432">
    <property type="term" value="P:phenylalanyl-tRNA aminoacylation"/>
    <property type="evidence" value="ECO:0007669"/>
    <property type="project" value="UniProtKB-UniRule"/>
</dbReference>
<evidence type="ECO:0000256" key="16">
    <source>
        <dbReference type="PROSITE-ProRule" id="PRU00209"/>
    </source>
</evidence>
<dbReference type="SUPFAM" id="SSF50249">
    <property type="entry name" value="Nucleic acid-binding proteins"/>
    <property type="match status" value="1"/>
</dbReference>
<dbReference type="SMART" id="SM00873">
    <property type="entry name" value="B3_4"/>
    <property type="match status" value="1"/>
</dbReference>
<dbReference type="InterPro" id="IPR045060">
    <property type="entry name" value="Phe-tRNA-ligase_IIc_bsu"/>
</dbReference>
<evidence type="ECO:0000256" key="12">
    <source>
        <dbReference type="ARBA" id="ARBA00022917"/>
    </source>
</evidence>